<dbReference type="SMART" id="SM00398">
    <property type="entry name" value="HMG"/>
    <property type="match status" value="1"/>
</dbReference>
<gene>
    <name evidence="6" type="ORF">EDB92DRAFT_1055300</name>
</gene>
<keyword evidence="2" id="KW-0804">Transcription</keyword>
<keyword evidence="1 3" id="KW-0238">DNA-binding</keyword>
<dbReference type="InterPro" id="IPR036910">
    <property type="entry name" value="HMG_box_dom_sf"/>
</dbReference>
<name>A0AAD4Q6I3_9AGAM</name>
<dbReference type="GO" id="GO:0000978">
    <property type="term" value="F:RNA polymerase II cis-regulatory region sequence-specific DNA binding"/>
    <property type="evidence" value="ECO:0007669"/>
    <property type="project" value="TreeGrafter"/>
</dbReference>
<reference evidence="6" key="1">
    <citation type="submission" date="2022-01" db="EMBL/GenBank/DDBJ databases">
        <title>Comparative genomics reveals a dynamic genome evolution in the ectomycorrhizal milk-cap (Lactarius) mushrooms.</title>
        <authorList>
            <consortium name="DOE Joint Genome Institute"/>
            <person name="Lebreton A."/>
            <person name="Tang N."/>
            <person name="Kuo A."/>
            <person name="LaButti K."/>
            <person name="Drula E."/>
            <person name="Barry K."/>
            <person name="Clum A."/>
            <person name="Lipzen A."/>
            <person name="Mousain D."/>
            <person name="Ng V."/>
            <person name="Wang R."/>
            <person name="Wang X."/>
            <person name="Dai Y."/>
            <person name="Henrissat B."/>
            <person name="Grigoriev I.V."/>
            <person name="Guerin-Laguette A."/>
            <person name="Yu F."/>
            <person name="Martin F.M."/>
        </authorList>
    </citation>
    <scope>NUCLEOTIDE SEQUENCE</scope>
    <source>
        <strain evidence="6">QP</strain>
    </source>
</reference>
<dbReference type="Pfam" id="PF00505">
    <property type="entry name" value="HMG_box"/>
    <property type="match status" value="1"/>
</dbReference>
<protein>
    <recommendedName>
        <fullName evidence="5">HMG box domain-containing protein</fullName>
    </recommendedName>
</protein>
<feature type="domain" description="HMG box" evidence="5">
    <location>
        <begin position="165"/>
        <end position="234"/>
    </location>
</feature>
<feature type="compositionally biased region" description="Pro residues" evidence="4">
    <location>
        <begin position="317"/>
        <end position="330"/>
    </location>
</feature>
<dbReference type="GO" id="GO:0030154">
    <property type="term" value="P:cell differentiation"/>
    <property type="evidence" value="ECO:0007669"/>
    <property type="project" value="TreeGrafter"/>
</dbReference>
<dbReference type="PANTHER" id="PTHR10270:SF161">
    <property type="entry name" value="SEX-DETERMINING REGION Y PROTEIN"/>
    <property type="match status" value="1"/>
</dbReference>
<dbReference type="Proteomes" id="UP001201163">
    <property type="component" value="Unassembled WGS sequence"/>
</dbReference>
<keyword evidence="3" id="KW-0539">Nucleus</keyword>
<dbReference type="AlphaFoldDB" id="A0AAD4Q6I3"/>
<dbReference type="GO" id="GO:0005634">
    <property type="term" value="C:nucleus"/>
    <property type="evidence" value="ECO:0007669"/>
    <property type="project" value="UniProtKB-UniRule"/>
</dbReference>
<evidence type="ECO:0000256" key="4">
    <source>
        <dbReference type="SAM" id="MobiDB-lite"/>
    </source>
</evidence>
<feature type="DNA-binding region" description="HMG box" evidence="3">
    <location>
        <begin position="165"/>
        <end position="234"/>
    </location>
</feature>
<dbReference type="InterPro" id="IPR009071">
    <property type="entry name" value="HMG_box_dom"/>
</dbReference>
<keyword evidence="7" id="KW-1185">Reference proteome</keyword>
<evidence type="ECO:0000256" key="3">
    <source>
        <dbReference type="PROSITE-ProRule" id="PRU00267"/>
    </source>
</evidence>
<feature type="region of interest" description="Disordered" evidence="4">
    <location>
        <begin position="226"/>
        <end position="330"/>
    </location>
</feature>
<organism evidence="6 7">
    <name type="scientific">Lactarius akahatsu</name>
    <dbReference type="NCBI Taxonomy" id="416441"/>
    <lineage>
        <taxon>Eukaryota</taxon>
        <taxon>Fungi</taxon>
        <taxon>Dikarya</taxon>
        <taxon>Basidiomycota</taxon>
        <taxon>Agaricomycotina</taxon>
        <taxon>Agaricomycetes</taxon>
        <taxon>Russulales</taxon>
        <taxon>Russulaceae</taxon>
        <taxon>Lactarius</taxon>
    </lineage>
</organism>
<evidence type="ECO:0000256" key="1">
    <source>
        <dbReference type="ARBA" id="ARBA00023125"/>
    </source>
</evidence>
<dbReference type="CDD" id="cd01389">
    <property type="entry name" value="HMG-box_ROX1-like"/>
    <property type="match status" value="1"/>
</dbReference>
<proteinExistence type="predicted"/>
<feature type="compositionally biased region" description="Low complexity" evidence="4">
    <location>
        <begin position="295"/>
        <end position="316"/>
    </location>
</feature>
<dbReference type="PROSITE" id="PS50118">
    <property type="entry name" value="HMG_BOX_2"/>
    <property type="match status" value="1"/>
</dbReference>
<evidence type="ECO:0000313" key="7">
    <source>
        <dbReference type="Proteomes" id="UP001201163"/>
    </source>
</evidence>
<dbReference type="SUPFAM" id="SSF47095">
    <property type="entry name" value="HMG-box"/>
    <property type="match status" value="1"/>
</dbReference>
<dbReference type="PANTHER" id="PTHR10270">
    <property type="entry name" value="SOX TRANSCRIPTION FACTOR"/>
    <property type="match status" value="1"/>
</dbReference>
<evidence type="ECO:0000259" key="5">
    <source>
        <dbReference type="PROSITE" id="PS50118"/>
    </source>
</evidence>
<evidence type="ECO:0000313" key="6">
    <source>
        <dbReference type="EMBL" id="KAH8988247.1"/>
    </source>
</evidence>
<evidence type="ECO:0000256" key="2">
    <source>
        <dbReference type="ARBA" id="ARBA00023163"/>
    </source>
</evidence>
<accession>A0AAD4Q6I3</accession>
<sequence length="523" mass="56004">MPATRNLRRVRYDYGSLGMSDSVGGSMGTSTGDGLGDEFGFNENGYRDLLSHVPNATQSFAIPALVLLPASATPLAETVSPLWPVSSDALRSGMRPPTAAPVTTLRTRAARTVAKSPYSRANTTTKFDPALDEVIKNCPAVDVLLGGYATPRSSTHSRGRNHEHVSRPPNAFMVYRSYVWFTKQLDNSNEKNLSCVSKLAAESWKDMSTHARAPFHEVAALAKRKHADLHPNYKYAPSSRSEKPTKKKNVPPPTPKAREKAKAVATPTNNSTVAVASPLPRRATQATRRSSDARASVVPTSPAPSASTSTASSSSASPPPTPDLEYPYPTPFSPELGYPCDIDLPGFPSRPRFRAVSSGCIPSCIPSPAISVLELNVHESLLDSLPDKYEEAASYHDLNPHAFLFNEGPPFDGVDPNGQIVAPPPRQSIDYSCFISGNPDAKLVPPAASSVDHPDAPPLGGCAFSLEPCADIAEHTFHSSPFLFDWVNFDMLTLGPSPIADDTAIYIQGDGQSLDPVIASGIY</sequence>
<dbReference type="EMBL" id="JAKELL010000043">
    <property type="protein sequence ID" value="KAH8988247.1"/>
    <property type="molecule type" value="Genomic_DNA"/>
</dbReference>
<dbReference type="GO" id="GO:0001228">
    <property type="term" value="F:DNA-binding transcription activator activity, RNA polymerase II-specific"/>
    <property type="evidence" value="ECO:0007669"/>
    <property type="project" value="TreeGrafter"/>
</dbReference>
<dbReference type="Gene3D" id="1.10.30.10">
    <property type="entry name" value="High mobility group box domain"/>
    <property type="match status" value="1"/>
</dbReference>
<dbReference type="InterPro" id="IPR050140">
    <property type="entry name" value="SRY-related_HMG-box_TF-like"/>
</dbReference>
<comment type="caution">
    <text evidence="6">The sequence shown here is derived from an EMBL/GenBank/DDBJ whole genome shotgun (WGS) entry which is preliminary data.</text>
</comment>